<dbReference type="PANTHER" id="PTHR34145:SF28">
    <property type="entry name" value="F-BOX DOMAIN-CONTAINING PROTEIN"/>
    <property type="match status" value="1"/>
</dbReference>
<dbReference type="InterPro" id="IPR053772">
    <property type="entry name" value="At1g61320/At1g61330-like"/>
</dbReference>
<dbReference type="AlphaFoldDB" id="A0A6A4QUW7"/>
<protein>
    <submittedName>
        <fullName evidence="2">Putative F-box domain, FBD domain, leucine-rich repeat domain, L domain-containing protein</fullName>
    </submittedName>
</protein>
<evidence type="ECO:0000313" key="3">
    <source>
        <dbReference type="Proteomes" id="UP000447434"/>
    </source>
</evidence>
<dbReference type="PANTHER" id="PTHR34145">
    <property type="entry name" value="OS02G0105600 PROTEIN"/>
    <property type="match status" value="1"/>
</dbReference>
<dbReference type="SMART" id="SM00579">
    <property type="entry name" value="FBD"/>
    <property type="match status" value="1"/>
</dbReference>
<dbReference type="InterPro" id="IPR055357">
    <property type="entry name" value="LRR_At1g61320_AtMIF1"/>
</dbReference>
<dbReference type="Pfam" id="PF23622">
    <property type="entry name" value="LRR_At1g61320_AtMIF1"/>
    <property type="match status" value="1"/>
</dbReference>
<sequence length="459" mass="53121">MNQGSSYNFDTLENDSDTKDHLSELPDGIMGHISTFLNLKEVIRTKMLSRTWRDRFIDMSNLVFDPTLVNIDLEDDQTLESIPLPQKQEFIDRVDRLLQIFAINQYVSFTIWFPLGKQYTSNIDKWVNRAIGKECEKLDLELKYATIEDERYNFPFHILLSSKKSHLKCLSLCEVQFKPTREVVHRLNLLESLTLVYVSMEASELEIIISSCMNLEYLQLIDCELLTSWRIFNQDTRLKHLIVTPLVFVANIELSIPSLEIFQFDGEIENFTISRMNQLKTVDMSIEDIYPRGMGQLLDELARNAPLLDTMLLSGHFDQLLSHAHNSNQTPRFNNLIHLELTPEGDYGWNVIIGMLYKSPKLEAFVIKGYSPPIDEEPSWTNTQLVPTCISSTLKIMRFDKFEGKDFEVEMIGSILKYARVLKLMKIKVEISNKKAKKKIIKKIKAFPISSSEAHVSFC</sequence>
<dbReference type="SUPFAM" id="SSF81383">
    <property type="entry name" value="F-box domain"/>
    <property type="match status" value="1"/>
</dbReference>
<dbReference type="OrthoDB" id="594804at2759"/>
<accession>A0A6A4QUW7</accession>
<dbReference type="Proteomes" id="UP000447434">
    <property type="component" value="Chromosome 3"/>
</dbReference>
<dbReference type="InterPro" id="IPR006566">
    <property type="entry name" value="FBD"/>
</dbReference>
<evidence type="ECO:0000313" key="2">
    <source>
        <dbReference type="EMBL" id="KAE9617891.1"/>
    </source>
</evidence>
<feature type="domain" description="F-box" evidence="1">
    <location>
        <begin position="19"/>
        <end position="67"/>
    </location>
</feature>
<reference evidence="3" key="1">
    <citation type="journal article" date="2020" name="Nat. Commun.">
        <title>Genome sequence of the cluster root forming white lupin.</title>
        <authorList>
            <person name="Hufnagel B."/>
            <person name="Marques A."/>
            <person name="Soriano A."/>
            <person name="Marques L."/>
            <person name="Divol F."/>
            <person name="Doumas P."/>
            <person name="Sallet E."/>
            <person name="Mancinotti D."/>
            <person name="Carrere S."/>
            <person name="Marande W."/>
            <person name="Arribat S."/>
            <person name="Keller J."/>
            <person name="Huneau C."/>
            <person name="Blein T."/>
            <person name="Aime D."/>
            <person name="Laguerre M."/>
            <person name="Taylor J."/>
            <person name="Schubert V."/>
            <person name="Nelson M."/>
            <person name="Geu-Flores F."/>
            <person name="Crespi M."/>
            <person name="Gallardo-Guerrero K."/>
            <person name="Delaux P.-M."/>
            <person name="Salse J."/>
            <person name="Berges H."/>
            <person name="Guyot R."/>
            <person name="Gouzy J."/>
            <person name="Peret B."/>
        </authorList>
    </citation>
    <scope>NUCLEOTIDE SEQUENCE [LARGE SCALE GENOMIC DNA]</scope>
    <source>
        <strain evidence="3">cv. Amiga</strain>
    </source>
</reference>
<dbReference type="InterPro" id="IPR001810">
    <property type="entry name" value="F-box_dom"/>
</dbReference>
<keyword evidence="3" id="KW-1185">Reference proteome</keyword>
<comment type="caution">
    <text evidence="2">The sequence shown here is derived from an EMBL/GenBank/DDBJ whole genome shotgun (WGS) entry which is preliminary data.</text>
</comment>
<dbReference type="EMBL" id="WOCE01000003">
    <property type="protein sequence ID" value="KAE9617891.1"/>
    <property type="molecule type" value="Genomic_DNA"/>
</dbReference>
<dbReference type="Pfam" id="PF00646">
    <property type="entry name" value="F-box"/>
    <property type="match status" value="1"/>
</dbReference>
<dbReference type="Gene3D" id="3.80.10.10">
    <property type="entry name" value="Ribonuclease Inhibitor"/>
    <property type="match status" value="1"/>
</dbReference>
<proteinExistence type="predicted"/>
<gene>
    <name evidence="2" type="ORF">Lalb_Chr03g0040371</name>
</gene>
<dbReference type="InterPro" id="IPR032675">
    <property type="entry name" value="LRR_dom_sf"/>
</dbReference>
<evidence type="ECO:0000259" key="1">
    <source>
        <dbReference type="PROSITE" id="PS50181"/>
    </source>
</evidence>
<dbReference type="SUPFAM" id="SSF52047">
    <property type="entry name" value="RNI-like"/>
    <property type="match status" value="1"/>
</dbReference>
<dbReference type="InterPro" id="IPR036047">
    <property type="entry name" value="F-box-like_dom_sf"/>
</dbReference>
<organism evidence="2 3">
    <name type="scientific">Lupinus albus</name>
    <name type="common">White lupine</name>
    <name type="synonym">Lupinus termis</name>
    <dbReference type="NCBI Taxonomy" id="3870"/>
    <lineage>
        <taxon>Eukaryota</taxon>
        <taxon>Viridiplantae</taxon>
        <taxon>Streptophyta</taxon>
        <taxon>Embryophyta</taxon>
        <taxon>Tracheophyta</taxon>
        <taxon>Spermatophyta</taxon>
        <taxon>Magnoliopsida</taxon>
        <taxon>eudicotyledons</taxon>
        <taxon>Gunneridae</taxon>
        <taxon>Pentapetalae</taxon>
        <taxon>rosids</taxon>
        <taxon>fabids</taxon>
        <taxon>Fabales</taxon>
        <taxon>Fabaceae</taxon>
        <taxon>Papilionoideae</taxon>
        <taxon>50 kb inversion clade</taxon>
        <taxon>genistoids sensu lato</taxon>
        <taxon>core genistoids</taxon>
        <taxon>Genisteae</taxon>
        <taxon>Lupinus</taxon>
    </lineage>
</organism>
<dbReference type="PROSITE" id="PS50181">
    <property type="entry name" value="FBOX"/>
    <property type="match status" value="1"/>
</dbReference>
<name>A0A6A4QUW7_LUPAL</name>